<evidence type="ECO:0000256" key="16">
    <source>
        <dbReference type="ARBA" id="ARBA00023136"/>
    </source>
</evidence>
<keyword evidence="15 18" id="KW-0496">Mitochondrion</keyword>
<sequence length="765" mass="87403">MRFLASAHSSLLSRTRYVKRGCRCDRQIYRILLNHEREFKYQSNVMIMPLTSTLPCLRVTGSSCSGAFSERQRVNSNVVGRTIYQFPISSLCCMSSRIPALVFVRHLHVGSPRFDKEPLKPSSKVEQTVEVLKKDLLVSEKPAVSPAVKKTLWQKIKDECLHYYHGFRLLFVDINVSRKLLWRVMNGKSLSRREYRLLVRTVSDMFRLVPFSVFVIVPFMEFLLPFAIKFFPGMLPSTFETATDKEAKLKRSLKVNLEVAKFLQETLDEMAVKAKGHSSDTTKQFTEFFTKLRSSGQQATTEEILKFSKLFEDEITLDSLQRPQLVALCRLLELHTLGTNNFLRFQLRMKLRSLAADDKMIQKEGVDSLTPQELQQANKARGMRAYGISEARLKSQLAQWLDLSLTEKVPPSLLLLSRALLEMPETVPASDQLKATISVLPETLVTQTKAAIEEREGKIDNRTKIDVIKEEVRLIKEERQEMREEEKRHEKEEVLIDHAPTLVDKAPEIVAERPAGDKKELTSTDLETLEDALDEVSKDRKKLLMEREELLELKEELAEYQEDVADLKEVLKVAGDSKVDVQETKGAQRLFKKVSSMIQKMDTVVAQLEKEEQLLKQDLAMGDTETKKKCEELVSIEELIKAIKLIQKVPDESLVERLSEVLSKIDLDRDGAIRVDDLRKIIEVVGKEKVKLSQKQLDEIVELMTKEEMIELEEQIGKVLEKESLQSVREKKGPKSPGEKASGAPAGKEAETESSQDNIKKESKK</sequence>
<evidence type="ECO:0000256" key="5">
    <source>
        <dbReference type="ARBA" id="ARBA00022449"/>
    </source>
</evidence>
<evidence type="ECO:0000256" key="3">
    <source>
        <dbReference type="ARBA" id="ARBA00020557"/>
    </source>
</evidence>
<dbReference type="GO" id="GO:0005509">
    <property type="term" value="F:calcium ion binding"/>
    <property type="evidence" value="ECO:0007669"/>
    <property type="project" value="InterPro"/>
</dbReference>
<dbReference type="InterPro" id="IPR011992">
    <property type="entry name" value="EF-hand-dom_pair"/>
</dbReference>
<dbReference type="Proteomes" id="UP001378592">
    <property type="component" value="Unassembled WGS sequence"/>
</dbReference>
<feature type="compositionally biased region" description="Basic and acidic residues" evidence="20">
    <location>
        <begin position="723"/>
        <end position="733"/>
    </location>
</feature>
<evidence type="ECO:0000313" key="25">
    <source>
        <dbReference type="Proteomes" id="UP001378592"/>
    </source>
</evidence>
<evidence type="ECO:0000256" key="13">
    <source>
        <dbReference type="ARBA" id="ARBA00023054"/>
    </source>
</evidence>
<dbReference type="InterPro" id="IPR059005">
    <property type="entry name" value="LETM1_C"/>
</dbReference>
<evidence type="ECO:0000256" key="8">
    <source>
        <dbReference type="ARBA" id="ARBA00022723"/>
    </source>
</evidence>
<proteinExistence type="inferred from homology"/>
<feature type="domain" description="Letm1 RBD" evidence="23">
    <location>
        <begin position="251"/>
        <end position="477"/>
    </location>
</feature>
<evidence type="ECO:0000256" key="18">
    <source>
        <dbReference type="PROSITE-ProRule" id="PRU01094"/>
    </source>
</evidence>
<dbReference type="GO" id="GO:0005743">
    <property type="term" value="C:mitochondrial inner membrane"/>
    <property type="evidence" value="ECO:0007669"/>
    <property type="project" value="UniProtKB-SubCell"/>
</dbReference>
<keyword evidence="25" id="KW-1185">Reference proteome</keyword>
<feature type="region of interest" description="Disordered" evidence="20">
    <location>
        <begin position="723"/>
        <end position="765"/>
    </location>
</feature>
<comment type="caution">
    <text evidence="24">The sequence shown here is derived from an EMBL/GenBank/DDBJ whole genome shotgun (WGS) entry which is preliminary data.</text>
</comment>
<evidence type="ECO:0000259" key="22">
    <source>
        <dbReference type="PROSITE" id="PS50222"/>
    </source>
</evidence>
<feature type="transmembrane region" description="Helical" evidence="21">
    <location>
        <begin position="205"/>
        <end position="228"/>
    </location>
</feature>
<dbReference type="Pfam" id="PF26561">
    <property type="entry name" value="LETM1_C"/>
    <property type="match status" value="1"/>
</dbReference>
<feature type="domain" description="EF-hand" evidence="22">
    <location>
        <begin position="653"/>
        <end position="688"/>
    </location>
</feature>
<dbReference type="GO" id="GO:0043022">
    <property type="term" value="F:ribosome binding"/>
    <property type="evidence" value="ECO:0007669"/>
    <property type="project" value="InterPro"/>
</dbReference>
<keyword evidence="11" id="KW-0809">Transit peptide</keyword>
<keyword evidence="13 19" id="KW-0175">Coiled coil</keyword>
<reference evidence="24 25" key="1">
    <citation type="submission" date="2024-03" db="EMBL/GenBank/DDBJ databases">
        <title>The genome assembly and annotation of the cricket Gryllus longicercus Weissman &amp; Gray.</title>
        <authorList>
            <person name="Szrajer S."/>
            <person name="Gray D."/>
            <person name="Ylla G."/>
        </authorList>
    </citation>
    <scope>NUCLEOTIDE SEQUENCE [LARGE SCALE GENOMIC DNA]</scope>
    <source>
        <strain evidence="24">DAG 2021-001</strain>
        <tissue evidence="24">Whole body minus gut</tissue>
    </source>
</reference>
<dbReference type="SUPFAM" id="SSF47473">
    <property type="entry name" value="EF-hand"/>
    <property type="match status" value="1"/>
</dbReference>
<evidence type="ECO:0000256" key="2">
    <source>
        <dbReference type="ARBA" id="ARBA00009584"/>
    </source>
</evidence>
<keyword evidence="16 21" id="KW-0472">Membrane</keyword>
<evidence type="ECO:0000256" key="19">
    <source>
        <dbReference type="SAM" id="Coils"/>
    </source>
</evidence>
<dbReference type="InterPro" id="IPR033122">
    <property type="entry name" value="LETM1-like_RBD"/>
</dbReference>
<comment type="similarity">
    <text evidence="2">Belongs to the LETM1 family.</text>
</comment>
<feature type="coiled-coil region" evidence="19">
    <location>
        <begin position="465"/>
        <end position="495"/>
    </location>
</feature>
<keyword evidence="7 21" id="KW-0812">Transmembrane</keyword>
<dbReference type="InterPro" id="IPR044202">
    <property type="entry name" value="LETM1/MDM38-like"/>
</dbReference>
<dbReference type="AlphaFoldDB" id="A0AAN9ZHB3"/>
<keyword evidence="12 21" id="KW-1133">Transmembrane helix</keyword>
<dbReference type="GO" id="GO:0030003">
    <property type="term" value="P:intracellular monoatomic cation homeostasis"/>
    <property type="evidence" value="ECO:0007669"/>
    <property type="project" value="TreeGrafter"/>
</dbReference>
<evidence type="ECO:0000256" key="12">
    <source>
        <dbReference type="ARBA" id="ARBA00022989"/>
    </source>
</evidence>
<evidence type="ECO:0000256" key="9">
    <source>
        <dbReference type="ARBA" id="ARBA00022792"/>
    </source>
</evidence>
<evidence type="ECO:0000256" key="10">
    <source>
        <dbReference type="ARBA" id="ARBA00022837"/>
    </source>
</evidence>
<feature type="coiled-coil region" evidence="19">
    <location>
        <begin position="519"/>
        <end position="618"/>
    </location>
</feature>
<gene>
    <name evidence="24" type="ORF">R5R35_005703</name>
</gene>
<evidence type="ECO:0000256" key="4">
    <source>
        <dbReference type="ARBA" id="ARBA00022448"/>
    </source>
</evidence>
<dbReference type="PROSITE" id="PS50222">
    <property type="entry name" value="EF_HAND_2"/>
    <property type="match status" value="1"/>
</dbReference>
<evidence type="ECO:0000256" key="15">
    <source>
        <dbReference type="ARBA" id="ARBA00023128"/>
    </source>
</evidence>
<evidence type="ECO:0000256" key="21">
    <source>
        <dbReference type="SAM" id="Phobius"/>
    </source>
</evidence>
<evidence type="ECO:0000256" key="17">
    <source>
        <dbReference type="ARBA" id="ARBA00031360"/>
    </source>
</evidence>
<evidence type="ECO:0000256" key="7">
    <source>
        <dbReference type="ARBA" id="ARBA00022692"/>
    </source>
</evidence>
<evidence type="ECO:0000256" key="1">
    <source>
        <dbReference type="ARBA" id="ARBA00004434"/>
    </source>
</evidence>
<dbReference type="PANTHER" id="PTHR14009:SF1">
    <property type="entry name" value="MITOCHONDRIAL PROTON_CALCIUM EXCHANGER PROTEIN"/>
    <property type="match status" value="1"/>
</dbReference>
<evidence type="ECO:0000313" key="24">
    <source>
        <dbReference type="EMBL" id="KAK7873837.1"/>
    </source>
</evidence>
<dbReference type="InterPro" id="IPR002048">
    <property type="entry name" value="EF_hand_dom"/>
</dbReference>
<keyword evidence="14" id="KW-0406">Ion transport</keyword>
<keyword evidence="6" id="KW-0109">Calcium transport</keyword>
<dbReference type="PANTHER" id="PTHR14009">
    <property type="entry name" value="LEUCINE ZIPPER-EF-HAND CONTAINING TRANSMEMBRANE PROTEIN"/>
    <property type="match status" value="1"/>
</dbReference>
<organism evidence="24 25">
    <name type="scientific">Gryllus longicercus</name>
    <dbReference type="NCBI Taxonomy" id="2509291"/>
    <lineage>
        <taxon>Eukaryota</taxon>
        <taxon>Metazoa</taxon>
        <taxon>Ecdysozoa</taxon>
        <taxon>Arthropoda</taxon>
        <taxon>Hexapoda</taxon>
        <taxon>Insecta</taxon>
        <taxon>Pterygota</taxon>
        <taxon>Neoptera</taxon>
        <taxon>Polyneoptera</taxon>
        <taxon>Orthoptera</taxon>
        <taxon>Ensifera</taxon>
        <taxon>Gryllidea</taxon>
        <taxon>Grylloidea</taxon>
        <taxon>Gryllidae</taxon>
        <taxon>Gryllinae</taxon>
        <taxon>Gryllus</taxon>
    </lineage>
</organism>
<dbReference type="PROSITE" id="PS51758">
    <property type="entry name" value="LETM1_RBD"/>
    <property type="match status" value="1"/>
</dbReference>
<comment type="subcellular location">
    <subcellularLocation>
        <location evidence="1">Mitochondrion inner membrane</location>
        <topology evidence="1">Single-pass membrane protein</topology>
    </subcellularLocation>
</comment>
<evidence type="ECO:0000256" key="20">
    <source>
        <dbReference type="SAM" id="MobiDB-lite"/>
    </source>
</evidence>
<evidence type="ECO:0000259" key="23">
    <source>
        <dbReference type="PROSITE" id="PS51758"/>
    </source>
</evidence>
<keyword evidence="8" id="KW-0479">Metal-binding</keyword>
<evidence type="ECO:0000256" key="14">
    <source>
        <dbReference type="ARBA" id="ARBA00023065"/>
    </source>
</evidence>
<name>A0AAN9ZHB3_9ORTH</name>
<evidence type="ECO:0000256" key="6">
    <source>
        <dbReference type="ARBA" id="ARBA00022568"/>
    </source>
</evidence>
<evidence type="ECO:0000256" key="11">
    <source>
        <dbReference type="ARBA" id="ARBA00022946"/>
    </source>
</evidence>
<accession>A0AAN9ZHB3</accession>
<dbReference type="GO" id="GO:0015297">
    <property type="term" value="F:antiporter activity"/>
    <property type="evidence" value="ECO:0007669"/>
    <property type="project" value="UniProtKB-KW"/>
</dbReference>
<dbReference type="EMBL" id="JAZDUA010000008">
    <property type="protein sequence ID" value="KAK7873837.1"/>
    <property type="molecule type" value="Genomic_DNA"/>
</dbReference>
<keyword evidence="5" id="KW-0050">Antiport</keyword>
<dbReference type="Pfam" id="PF07766">
    <property type="entry name" value="LETM1_RBD"/>
    <property type="match status" value="1"/>
</dbReference>
<keyword evidence="4" id="KW-0813">Transport</keyword>
<dbReference type="Gene3D" id="1.10.238.10">
    <property type="entry name" value="EF-hand"/>
    <property type="match status" value="1"/>
</dbReference>
<keyword evidence="10" id="KW-0106">Calcium</keyword>
<keyword evidence="9" id="KW-0999">Mitochondrion inner membrane</keyword>
<protein>
    <recommendedName>
        <fullName evidence="3">Mitochondrial proton/calcium exchanger protein</fullName>
    </recommendedName>
    <alternativeName>
        <fullName evidence="17">Leucine zipper-EF-hand-containing transmembrane protein 1</fullName>
    </alternativeName>
</protein>